<protein>
    <submittedName>
        <fullName evidence="2">Uncharacterized protein</fullName>
    </submittedName>
</protein>
<gene>
    <name evidence="2" type="ORF">CLCR_10917</name>
</gene>
<keyword evidence="3" id="KW-1185">Reference proteome</keyword>
<name>A0A1C1CZB8_9EURO</name>
<organism evidence="2 3">
    <name type="scientific">Cladophialophora carrionii</name>
    <dbReference type="NCBI Taxonomy" id="86049"/>
    <lineage>
        <taxon>Eukaryota</taxon>
        <taxon>Fungi</taxon>
        <taxon>Dikarya</taxon>
        <taxon>Ascomycota</taxon>
        <taxon>Pezizomycotina</taxon>
        <taxon>Eurotiomycetes</taxon>
        <taxon>Chaetothyriomycetidae</taxon>
        <taxon>Chaetothyriales</taxon>
        <taxon>Herpotrichiellaceae</taxon>
        <taxon>Cladophialophora</taxon>
    </lineage>
</organism>
<dbReference type="VEuPathDB" id="FungiDB:G647_00803"/>
<feature type="region of interest" description="Disordered" evidence="1">
    <location>
        <begin position="59"/>
        <end position="103"/>
    </location>
</feature>
<reference evidence="3" key="1">
    <citation type="submission" date="2015-07" db="EMBL/GenBank/DDBJ databases">
        <authorList>
            <person name="Teixeira M.M."/>
            <person name="Souza R.C."/>
            <person name="Almeida L.G."/>
            <person name="Vicente V.A."/>
            <person name="de Hoog S."/>
            <person name="Bocca A.L."/>
            <person name="de Almeida S.R."/>
            <person name="Vasconcelos A.T."/>
            <person name="Felipe M.S."/>
        </authorList>
    </citation>
    <scope>NUCLEOTIDE SEQUENCE [LARGE SCALE GENOMIC DNA]</scope>
    <source>
        <strain evidence="3">KSF</strain>
    </source>
</reference>
<dbReference type="STRING" id="86049.A0A1C1CZB8"/>
<dbReference type="VEuPathDB" id="FungiDB:CLCR_10917"/>
<accession>A0A1C1CZB8</accession>
<evidence type="ECO:0000256" key="1">
    <source>
        <dbReference type="SAM" id="MobiDB-lite"/>
    </source>
</evidence>
<dbReference type="AlphaFoldDB" id="A0A1C1CZB8"/>
<comment type="caution">
    <text evidence="2">The sequence shown here is derived from an EMBL/GenBank/DDBJ whole genome shotgun (WGS) entry which is preliminary data.</text>
</comment>
<dbReference type="EMBL" id="LGRB01000008">
    <property type="protein sequence ID" value="OCT53884.1"/>
    <property type="molecule type" value="Genomic_DNA"/>
</dbReference>
<evidence type="ECO:0000313" key="2">
    <source>
        <dbReference type="EMBL" id="OCT53884.1"/>
    </source>
</evidence>
<proteinExistence type="predicted"/>
<evidence type="ECO:0000313" key="3">
    <source>
        <dbReference type="Proteomes" id="UP000094526"/>
    </source>
</evidence>
<sequence length="116" mass="13326">MTYVTINILTYMIKLISFGRIVPVDEDLKEYWTYKPRTGRAPWFMRAVRHRWFWDAEARDPDAAPGSSPTLTTEGAGPDQRVVFDASLPSPSRPMWEANKTPRDVVTEVRNGRVVD</sequence>
<dbReference type="Proteomes" id="UP000094526">
    <property type="component" value="Unassembled WGS sequence"/>
</dbReference>